<reference evidence="1 2" key="1">
    <citation type="journal article" date="2023" name="Mol. Ecol. Resour.">
        <title>Chromosome-level genome assembly of a triploid poplar Populus alba 'Berolinensis'.</title>
        <authorList>
            <person name="Chen S."/>
            <person name="Yu Y."/>
            <person name="Wang X."/>
            <person name="Wang S."/>
            <person name="Zhang T."/>
            <person name="Zhou Y."/>
            <person name="He R."/>
            <person name="Meng N."/>
            <person name="Wang Y."/>
            <person name="Liu W."/>
            <person name="Liu Z."/>
            <person name="Liu J."/>
            <person name="Guo Q."/>
            <person name="Huang H."/>
            <person name="Sederoff R.R."/>
            <person name="Wang G."/>
            <person name="Qu G."/>
            <person name="Chen S."/>
        </authorList>
    </citation>
    <scope>NUCLEOTIDE SEQUENCE [LARGE SCALE GENOMIC DNA]</scope>
    <source>
        <strain evidence="1">SC-2020</strain>
    </source>
</reference>
<gene>
    <name evidence="1" type="ORF">NC653_002844</name>
</gene>
<dbReference type="AlphaFoldDB" id="A0AAD6RQ10"/>
<evidence type="ECO:0000313" key="1">
    <source>
        <dbReference type="EMBL" id="KAJ7012933.1"/>
    </source>
</evidence>
<sequence length="76" mass="8629">MVAEVSGVNNDLSNKLRSSPSYDEIAEALNVKGFERRSPFSPDQAILGQNRMTLRRYDSGHYATMQVRIMSCFRTN</sequence>
<accession>A0AAD6RQ10</accession>
<comment type="caution">
    <text evidence="1">The sequence shown here is derived from an EMBL/GenBank/DDBJ whole genome shotgun (WGS) entry which is preliminary data.</text>
</comment>
<protein>
    <submittedName>
        <fullName evidence="1">Uncharacterized protein</fullName>
    </submittedName>
</protein>
<organism evidence="1 2">
    <name type="scientific">Populus alba x Populus x berolinensis</name>
    <dbReference type="NCBI Taxonomy" id="444605"/>
    <lineage>
        <taxon>Eukaryota</taxon>
        <taxon>Viridiplantae</taxon>
        <taxon>Streptophyta</taxon>
        <taxon>Embryophyta</taxon>
        <taxon>Tracheophyta</taxon>
        <taxon>Spermatophyta</taxon>
        <taxon>Magnoliopsida</taxon>
        <taxon>eudicotyledons</taxon>
        <taxon>Gunneridae</taxon>
        <taxon>Pentapetalae</taxon>
        <taxon>rosids</taxon>
        <taxon>fabids</taxon>
        <taxon>Malpighiales</taxon>
        <taxon>Salicaceae</taxon>
        <taxon>Saliceae</taxon>
        <taxon>Populus</taxon>
    </lineage>
</organism>
<name>A0AAD6RQ10_9ROSI</name>
<evidence type="ECO:0000313" key="2">
    <source>
        <dbReference type="Proteomes" id="UP001164929"/>
    </source>
</evidence>
<keyword evidence="2" id="KW-1185">Reference proteome</keyword>
<dbReference type="Proteomes" id="UP001164929">
    <property type="component" value="Chromosome 1"/>
</dbReference>
<proteinExistence type="predicted"/>
<dbReference type="EMBL" id="JAQIZT010000001">
    <property type="protein sequence ID" value="KAJ7012933.1"/>
    <property type="molecule type" value="Genomic_DNA"/>
</dbReference>